<gene>
    <name evidence="1" type="ORF">SCF082_LOCUS36054</name>
</gene>
<keyword evidence="2" id="KW-1185">Reference proteome</keyword>
<protein>
    <submittedName>
        <fullName evidence="1">Uncharacterized protein</fullName>
    </submittedName>
</protein>
<dbReference type="EMBL" id="CAXAMM010035091">
    <property type="protein sequence ID" value="CAK9073807.1"/>
    <property type="molecule type" value="Genomic_DNA"/>
</dbReference>
<proteinExistence type="predicted"/>
<reference evidence="1 2" key="1">
    <citation type="submission" date="2024-02" db="EMBL/GenBank/DDBJ databases">
        <authorList>
            <person name="Chen Y."/>
            <person name="Shah S."/>
            <person name="Dougan E. K."/>
            <person name="Thang M."/>
            <person name="Chan C."/>
        </authorList>
    </citation>
    <scope>NUCLEOTIDE SEQUENCE [LARGE SCALE GENOMIC DNA]</scope>
</reference>
<comment type="caution">
    <text evidence="1">The sequence shown here is derived from an EMBL/GenBank/DDBJ whole genome shotgun (WGS) entry which is preliminary data.</text>
</comment>
<dbReference type="Proteomes" id="UP001642464">
    <property type="component" value="Unassembled WGS sequence"/>
</dbReference>
<evidence type="ECO:0000313" key="1">
    <source>
        <dbReference type="EMBL" id="CAK9073807.1"/>
    </source>
</evidence>
<evidence type="ECO:0000313" key="2">
    <source>
        <dbReference type="Proteomes" id="UP001642464"/>
    </source>
</evidence>
<accession>A0ABP0PE66</accession>
<sequence length="151" mass="16207">MRPQGAASFGSLLWLYDQERPRWTSTSCSRRLKVGTFTCLPGWLLDVKAAPGIAGGRSRAAAAACMEELFGSLPPSADLRQCTRPPLAQITTLARLPRNEPLSACSSSHAKLNPGSVLQTGADMEPDPGRTLQAAVGAFKWRSPLMIQATR</sequence>
<name>A0ABP0PE66_9DINO</name>
<organism evidence="1 2">
    <name type="scientific">Durusdinium trenchii</name>
    <dbReference type="NCBI Taxonomy" id="1381693"/>
    <lineage>
        <taxon>Eukaryota</taxon>
        <taxon>Sar</taxon>
        <taxon>Alveolata</taxon>
        <taxon>Dinophyceae</taxon>
        <taxon>Suessiales</taxon>
        <taxon>Symbiodiniaceae</taxon>
        <taxon>Durusdinium</taxon>
    </lineage>
</organism>